<feature type="transmembrane region" description="Helical" evidence="1">
    <location>
        <begin position="125"/>
        <end position="149"/>
    </location>
</feature>
<dbReference type="AlphaFoldDB" id="A0A010RV29"/>
<dbReference type="KEGG" id="cfj:CFIO01_03531"/>
<evidence type="ECO:0000256" key="1">
    <source>
        <dbReference type="SAM" id="Phobius"/>
    </source>
</evidence>
<keyword evidence="3" id="KW-1185">Reference proteome</keyword>
<comment type="caution">
    <text evidence="2">The sequence shown here is derived from an EMBL/GenBank/DDBJ whole genome shotgun (WGS) entry which is preliminary data.</text>
</comment>
<dbReference type="EMBL" id="JARH01000862">
    <property type="protein sequence ID" value="EXF76138.1"/>
    <property type="molecule type" value="Genomic_DNA"/>
</dbReference>
<protein>
    <submittedName>
        <fullName evidence="2">Uncharacterized protein</fullName>
    </submittedName>
</protein>
<evidence type="ECO:0000313" key="2">
    <source>
        <dbReference type="EMBL" id="EXF76138.1"/>
    </source>
</evidence>
<name>A0A010RV29_9PEZI</name>
<evidence type="ECO:0000313" key="3">
    <source>
        <dbReference type="Proteomes" id="UP000020467"/>
    </source>
</evidence>
<organism evidence="2 3">
    <name type="scientific">Colletotrichum fioriniae PJ7</name>
    <dbReference type="NCBI Taxonomy" id="1445577"/>
    <lineage>
        <taxon>Eukaryota</taxon>
        <taxon>Fungi</taxon>
        <taxon>Dikarya</taxon>
        <taxon>Ascomycota</taxon>
        <taxon>Pezizomycotina</taxon>
        <taxon>Sordariomycetes</taxon>
        <taxon>Hypocreomycetidae</taxon>
        <taxon>Glomerellales</taxon>
        <taxon>Glomerellaceae</taxon>
        <taxon>Colletotrichum</taxon>
        <taxon>Colletotrichum acutatum species complex</taxon>
    </lineage>
</organism>
<reference evidence="2 3" key="1">
    <citation type="submission" date="2014-02" db="EMBL/GenBank/DDBJ databases">
        <title>The genome sequence of Colletotrichum fioriniae PJ7.</title>
        <authorList>
            <person name="Baroncelli R."/>
            <person name="Thon M.R."/>
        </authorList>
    </citation>
    <scope>NUCLEOTIDE SEQUENCE [LARGE SCALE GENOMIC DNA]</scope>
    <source>
        <strain evidence="2 3">PJ7</strain>
    </source>
</reference>
<dbReference type="Proteomes" id="UP000020467">
    <property type="component" value="Unassembled WGS sequence"/>
</dbReference>
<gene>
    <name evidence="2" type="ORF">CFIO01_03531</name>
</gene>
<dbReference type="HOGENOM" id="CLU_1677740_0_0_1"/>
<proteinExistence type="predicted"/>
<accession>A0A010RV29</accession>
<keyword evidence="1" id="KW-0472">Membrane</keyword>
<keyword evidence="1" id="KW-0812">Transmembrane</keyword>
<keyword evidence="1" id="KW-1133">Transmembrane helix</keyword>
<sequence>MLAQKFKTGTKTTLNATLPLNLTQDPSPNTPRTRLPLRTLHLGNLTRLARRPNSLGIPRQLIILFPLPFHDNHRRLRLRPTATTTMRVSFMPSQDIQPSKPLPTDPTRIRPLLGMYRPDMARKMLSTMIAASTSGTLVESMFLATYVLANYHCIMFS</sequence>